<sequence>MTFMTLTSIGLTLTFLHTFATSHLLLLIARAKRR</sequence>
<gene>
    <name evidence="2" type="ORF">E2C01_050147</name>
</gene>
<feature type="transmembrane region" description="Helical" evidence="1">
    <location>
        <begin position="6"/>
        <end position="29"/>
    </location>
</feature>
<dbReference type="AlphaFoldDB" id="A0A5B7GI47"/>
<keyword evidence="3" id="KW-1185">Reference proteome</keyword>
<keyword evidence="1" id="KW-1133">Transmembrane helix</keyword>
<comment type="caution">
    <text evidence="2">The sequence shown here is derived from an EMBL/GenBank/DDBJ whole genome shotgun (WGS) entry which is preliminary data.</text>
</comment>
<keyword evidence="1" id="KW-0812">Transmembrane</keyword>
<proteinExistence type="predicted"/>
<dbReference type="Proteomes" id="UP000324222">
    <property type="component" value="Unassembled WGS sequence"/>
</dbReference>
<evidence type="ECO:0000313" key="3">
    <source>
        <dbReference type="Proteomes" id="UP000324222"/>
    </source>
</evidence>
<organism evidence="2 3">
    <name type="scientific">Portunus trituberculatus</name>
    <name type="common">Swimming crab</name>
    <name type="synonym">Neptunus trituberculatus</name>
    <dbReference type="NCBI Taxonomy" id="210409"/>
    <lineage>
        <taxon>Eukaryota</taxon>
        <taxon>Metazoa</taxon>
        <taxon>Ecdysozoa</taxon>
        <taxon>Arthropoda</taxon>
        <taxon>Crustacea</taxon>
        <taxon>Multicrustacea</taxon>
        <taxon>Malacostraca</taxon>
        <taxon>Eumalacostraca</taxon>
        <taxon>Eucarida</taxon>
        <taxon>Decapoda</taxon>
        <taxon>Pleocyemata</taxon>
        <taxon>Brachyura</taxon>
        <taxon>Eubrachyura</taxon>
        <taxon>Portunoidea</taxon>
        <taxon>Portunidae</taxon>
        <taxon>Portuninae</taxon>
        <taxon>Portunus</taxon>
    </lineage>
</organism>
<evidence type="ECO:0000313" key="2">
    <source>
        <dbReference type="EMBL" id="MPC56194.1"/>
    </source>
</evidence>
<accession>A0A5B7GI47</accession>
<keyword evidence="1" id="KW-0472">Membrane</keyword>
<protein>
    <submittedName>
        <fullName evidence="2">Uncharacterized protein</fullName>
    </submittedName>
</protein>
<evidence type="ECO:0000256" key="1">
    <source>
        <dbReference type="SAM" id="Phobius"/>
    </source>
</evidence>
<dbReference type="EMBL" id="VSRR010013771">
    <property type="protein sequence ID" value="MPC56194.1"/>
    <property type="molecule type" value="Genomic_DNA"/>
</dbReference>
<reference evidence="2 3" key="1">
    <citation type="submission" date="2019-05" db="EMBL/GenBank/DDBJ databases">
        <title>Another draft genome of Portunus trituberculatus and its Hox gene families provides insights of decapod evolution.</title>
        <authorList>
            <person name="Jeong J.-H."/>
            <person name="Song I."/>
            <person name="Kim S."/>
            <person name="Choi T."/>
            <person name="Kim D."/>
            <person name="Ryu S."/>
            <person name="Kim W."/>
        </authorList>
    </citation>
    <scope>NUCLEOTIDE SEQUENCE [LARGE SCALE GENOMIC DNA]</scope>
    <source>
        <tissue evidence="2">Muscle</tissue>
    </source>
</reference>
<name>A0A5B7GI47_PORTR</name>